<protein>
    <submittedName>
        <fullName evidence="2">Uncharacterized protein</fullName>
    </submittedName>
</protein>
<evidence type="ECO:0000313" key="3">
    <source>
        <dbReference type="Proteomes" id="UP000604273"/>
    </source>
</evidence>
<evidence type="ECO:0000313" key="2">
    <source>
        <dbReference type="EMBL" id="KAF4949184.1"/>
    </source>
</evidence>
<accession>A0A8H4T0W5</accession>
<keyword evidence="3" id="KW-1185">Reference proteome</keyword>
<reference evidence="2" key="2">
    <citation type="submission" date="2020-05" db="EMBL/GenBank/DDBJ databases">
        <authorList>
            <person name="Kim H.-S."/>
            <person name="Proctor R.H."/>
            <person name="Brown D.W."/>
        </authorList>
    </citation>
    <scope>NUCLEOTIDE SEQUENCE</scope>
    <source>
        <strain evidence="2">NRRL 45417</strain>
    </source>
</reference>
<evidence type="ECO:0000256" key="1">
    <source>
        <dbReference type="SAM" id="MobiDB-lite"/>
    </source>
</evidence>
<dbReference type="EMBL" id="JABFAI010000245">
    <property type="protein sequence ID" value="KAF4949184.1"/>
    <property type="molecule type" value="Genomic_DNA"/>
</dbReference>
<reference evidence="2" key="1">
    <citation type="journal article" date="2020" name="BMC Genomics">
        <title>Correction to: Identification and distribution of gene clusters required for synthesis of sphingolipid metabolism inhibitors in diverse species of the filamentous fungus Fusarium.</title>
        <authorList>
            <person name="Kim H.S."/>
            <person name="Lohmar J.M."/>
            <person name="Busman M."/>
            <person name="Brown D.W."/>
            <person name="Naumann T.A."/>
            <person name="Divon H.H."/>
            <person name="Lysoe E."/>
            <person name="Uhlig S."/>
            <person name="Proctor R.H."/>
        </authorList>
    </citation>
    <scope>NUCLEOTIDE SEQUENCE</scope>
    <source>
        <strain evidence="2">NRRL 45417</strain>
    </source>
</reference>
<name>A0A8H4T0W5_9HYPO</name>
<feature type="compositionally biased region" description="Low complexity" evidence="1">
    <location>
        <begin position="114"/>
        <end position="125"/>
    </location>
</feature>
<proteinExistence type="predicted"/>
<feature type="compositionally biased region" description="Low complexity" evidence="1">
    <location>
        <begin position="90"/>
        <end position="104"/>
    </location>
</feature>
<feature type="region of interest" description="Disordered" evidence="1">
    <location>
        <begin position="88"/>
        <end position="125"/>
    </location>
</feature>
<sequence>MNPTTTIHPRHKTWVCQENVDGTECNTYNDVNDLICRRCDYEIDGWTKVKAADVNEMYIGELHSYEDGVAKWCYYDWALNRGPTVEDVPGNNAAANRGTTNGTNGTNGNGGATNGATTNGNHGRH</sequence>
<dbReference type="Proteomes" id="UP000604273">
    <property type="component" value="Unassembled WGS sequence"/>
</dbReference>
<comment type="caution">
    <text evidence="2">The sequence shown here is derived from an EMBL/GenBank/DDBJ whole genome shotgun (WGS) entry which is preliminary data.</text>
</comment>
<dbReference type="OrthoDB" id="5070218at2759"/>
<gene>
    <name evidence="2" type="ORF">FGADI_9101</name>
</gene>
<dbReference type="AlphaFoldDB" id="A0A8H4T0W5"/>
<organism evidence="2 3">
    <name type="scientific">Fusarium gaditjirri</name>
    <dbReference type="NCBI Taxonomy" id="282569"/>
    <lineage>
        <taxon>Eukaryota</taxon>
        <taxon>Fungi</taxon>
        <taxon>Dikarya</taxon>
        <taxon>Ascomycota</taxon>
        <taxon>Pezizomycotina</taxon>
        <taxon>Sordariomycetes</taxon>
        <taxon>Hypocreomycetidae</taxon>
        <taxon>Hypocreales</taxon>
        <taxon>Nectriaceae</taxon>
        <taxon>Fusarium</taxon>
        <taxon>Fusarium nisikadoi species complex</taxon>
    </lineage>
</organism>